<protein>
    <submittedName>
        <fullName evidence="2">Uncharacterized protein</fullName>
    </submittedName>
</protein>
<feature type="signal peptide" evidence="1">
    <location>
        <begin position="1"/>
        <end position="42"/>
    </location>
</feature>
<name>A0A918VRX1_9GAMM</name>
<keyword evidence="1" id="KW-0732">Signal</keyword>
<sequence>MKTPTYPTSTRAGQARRFSIFFALLCGALFVAFASAMQTASAAVQMGGYMDFVLKSGRTIRVYPEAVDSGPIRPGNILPRKQKVATKPATGDPCLRLEAEYNQRIAPKQQAKARSNQTIKPAWAKKTPKVKQIAFRPYWARIGKPKGWYYLPAEPRVAMKSATLPEATFVKFITDEAEGKNSAEGGIFHVMVTYGLTPDEEKELEAALKDAVSGAVLKGMVDLEPSKQTDNFIVTSGTLSDEGFAPSGVLTSGRAPSFPGAKAAVAGRLSSLGAQLMETTFENPTSDLSVTFAYDYIVKTPAYKGEVRIDLDKINEAAECSLRTKDSQKQTNWKVKGWLTPIGIFGSIKKQTKTVRVSKKQLEEAYDTLVTLGAVQIKIDQNLPDADVSAIESSLMNMAMESFTNMQKTFMTNDELRAAQEAQQEKKEVKDPSVDKYEVFTMKRKQSRQTGVITLKIEKGVALYKTHSMTGNIGGLLRQHKDQVFDEVLLNDPFFKRGKITVDLDTEALELFESNMVNNAAVKIVVPFQGTPFTDDDVFTRTDVSEGGILKEFSFATQGQNVMDRSCVFKYIESWSLKGGGKWPTNPREKCASEMAVTLVPPITLRRIDVEADLDEMERAGVRGADVVLRHKRYGEERTETARFRVAKGEPYIEHTLYVDKNDPSVEYKVVLTHRDKGKFSTRWQTLEDDFVFASLSGLPRDTLQELREKVPQIKELLEEVTALVDLDSDE</sequence>
<comment type="caution">
    <text evidence="2">The sequence shown here is derived from an EMBL/GenBank/DDBJ whole genome shotgun (WGS) entry which is preliminary data.</text>
</comment>
<reference evidence="2" key="1">
    <citation type="journal article" date="2014" name="Int. J. Syst. Evol. Microbiol.">
        <title>Complete genome sequence of Corynebacterium casei LMG S-19264T (=DSM 44701T), isolated from a smear-ripened cheese.</title>
        <authorList>
            <consortium name="US DOE Joint Genome Institute (JGI-PGF)"/>
            <person name="Walter F."/>
            <person name="Albersmeier A."/>
            <person name="Kalinowski J."/>
            <person name="Ruckert C."/>
        </authorList>
    </citation>
    <scope>NUCLEOTIDE SEQUENCE</scope>
    <source>
        <strain evidence="2">KCTC 12711</strain>
    </source>
</reference>
<feature type="chain" id="PRO_5036931229" evidence="1">
    <location>
        <begin position="43"/>
        <end position="731"/>
    </location>
</feature>
<accession>A0A918VRX1</accession>
<evidence type="ECO:0000313" key="3">
    <source>
        <dbReference type="Proteomes" id="UP000614811"/>
    </source>
</evidence>
<organism evidence="2 3">
    <name type="scientific">Arenicella chitinivorans</name>
    <dbReference type="NCBI Taxonomy" id="1329800"/>
    <lineage>
        <taxon>Bacteria</taxon>
        <taxon>Pseudomonadati</taxon>
        <taxon>Pseudomonadota</taxon>
        <taxon>Gammaproteobacteria</taxon>
        <taxon>Arenicellales</taxon>
        <taxon>Arenicellaceae</taxon>
        <taxon>Arenicella</taxon>
    </lineage>
</organism>
<evidence type="ECO:0000313" key="2">
    <source>
        <dbReference type="EMBL" id="GHA17860.1"/>
    </source>
</evidence>
<proteinExistence type="predicted"/>
<reference evidence="2" key="2">
    <citation type="submission" date="2020-09" db="EMBL/GenBank/DDBJ databases">
        <authorList>
            <person name="Sun Q."/>
            <person name="Kim S."/>
        </authorList>
    </citation>
    <scope>NUCLEOTIDE SEQUENCE</scope>
    <source>
        <strain evidence="2">KCTC 12711</strain>
    </source>
</reference>
<dbReference type="EMBL" id="BMXA01000006">
    <property type="protein sequence ID" value="GHA17860.1"/>
    <property type="molecule type" value="Genomic_DNA"/>
</dbReference>
<dbReference type="AlphaFoldDB" id="A0A918VRX1"/>
<keyword evidence="3" id="KW-1185">Reference proteome</keyword>
<gene>
    <name evidence="2" type="ORF">GCM10008090_29460</name>
</gene>
<dbReference type="Proteomes" id="UP000614811">
    <property type="component" value="Unassembled WGS sequence"/>
</dbReference>
<dbReference type="RefSeq" id="WP_189402469.1">
    <property type="nucleotide sequence ID" value="NZ_BMXA01000006.1"/>
</dbReference>
<evidence type="ECO:0000256" key="1">
    <source>
        <dbReference type="SAM" id="SignalP"/>
    </source>
</evidence>